<evidence type="ECO:0000259" key="3">
    <source>
        <dbReference type="PROSITE" id="PS51782"/>
    </source>
</evidence>
<dbReference type="Gene3D" id="2.40.40.10">
    <property type="entry name" value="RlpA-like domain"/>
    <property type="match status" value="1"/>
</dbReference>
<keyword evidence="5" id="KW-1185">Reference proteome</keyword>
<feature type="signal peptide" evidence="2">
    <location>
        <begin position="1"/>
        <end position="19"/>
    </location>
</feature>
<feature type="compositionally biased region" description="Basic and acidic residues" evidence="1">
    <location>
        <begin position="171"/>
        <end position="191"/>
    </location>
</feature>
<dbReference type="PROSITE" id="PS51782">
    <property type="entry name" value="LYSM"/>
    <property type="match status" value="3"/>
</dbReference>
<dbReference type="EMBL" id="PYGF01000006">
    <property type="protein sequence ID" value="PSL03936.1"/>
    <property type="molecule type" value="Genomic_DNA"/>
</dbReference>
<dbReference type="Pfam" id="PF01476">
    <property type="entry name" value="LysM"/>
    <property type="match status" value="3"/>
</dbReference>
<dbReference type="SUPFAM" id="SSF54106">
    <property type="entry name" value="LysM domain"/>
    <property type="match status" value="3"/>
</dbReference>
<dbReference type="Gene3D" id="3.10.350.10">
    <property type="entry name" value="LysM domain"/>
    <property type="match status" value="3"/>
</dbReference>
<dbReference type="InterPro" id="IPR036908">
    <property type="entry name" value="RlpA-like_sf"/>
</dbReference>
<dbReference type="RefSeq" id="WP_106567609.1">
    <property type="nucleotide sequence ID" value="NZ_PYGF01000006.1"/>
</dbReference>
<accession>A0A2P8E3A7</accession>
<feature type="domain" description="LysM" evidence="3">
    <location>
        <begin position="212"/>
        <end position="255"/>
    </location>
</feature>
<feature type="region of interest" description="Disordered" evidence="1">
    <location>
        <begin position="144"/>
        <end position="209"/>
    </location>
</feature>
<gene>
    <name evidence="4" type="ORF">CLV48_106177</name>
</gene>
<evidence type="ECO:0000313" key="4">
    <source>
        <dbReference type="EMBL" id="PSL03936.1"/>
    </source>
</evidence>
<reference evidence="4 5" key="1">
    <citation type="submission" date="2018-03" db="EMBL/GenBank/DDBJ databases">
        <title>Genomic Encyclopedia of Archaeal and Bacterial Type Strains, Phase II (KMG-II): from individual species to whole genera.</title>
        <authorList>
            <person name="Goeker M."/>
        </authorList>
    </citation>
    <scope>NUCLEOTIDE SEQUENCE [LARGE SCALE GENOMIC DNA]</scope>
    <source>
        <strain evidence="4 5">DSM 28057</strain>
    </source>
</reference>
<organism evidence="4 5">
    <name type="scientific">Cecembia rubra</name>
    <dbReference type="NCBI Taxonomy" id="1485585"/>
    <lineage>
        <taxon>Bacteria</taxon>
        <taxon>Pseudomonadati</taxon>
        <taxon>Bacteroidota</taxon>
        <taxon>Cytophagia</taxon>
        <taxon>Cytophagales</taxon>
        <taxon>Cyclobacteriaceae</taxon>
        <taxon>Cecembia</taxon>
    </lineage>
</organism>
<dbReference type="InterPro" id="IPR018392">
    <property type="entry name" value="LysM"/>
</dbReference>
<feature type="compositionally biased region" description="Low complexity" evidence="1">
    <location>
        <begin position="148"/>
        <end position="165"/>
    </location>
</feature>
<proteinExistence type="predicted"/>
<dbReference type="CDD" id="cd00118">
    <property type="entry name" value="LysM"/>
    <property type="match status" value="3"/>
</dbReference>
<comment type="caution">
    <text evidence="4">The sequence shown here is derived from an EMBL/GenBank/DDBJ whole genome shotgun (WGS) entry which is preliminary data.</text>
</comment>
<feature type="domain" description="LysM" evidence="3">
    <location>
        <begin position="39"/>
        <end position="82"/>
    </location>
</feature>
<dbReference type="PANTHER" id="PTHR33734:SF22">
    <property type="entry name" value="MEMBRANE-BOUND LYTIC MUREIN TRANSGLYCOSYLASE D"/>
    <property type="match status" value="1"/>
</dbReference>
<feature type="domain" description="LysM" evidence="3">
    <location>
        <begin position="95"/>
        <end position="138"/>
    </location>
</feature>
<sequence length="386" mass="41887">MKKLIVLCFGILVFSQVQAFGFHPLDSIGVERVGDKTFIIHQVDPGETLFGISRRYQSAINDILQVNDQLKEGLKAGQRIRIPYITKSAVPSGSRLHKVSPGETLFGISRQYGVKVDELMAWNQLKGNDISVGQALIIKGVPEPEPSPAAVQQTTPAPVTVPVTASNEKATGNRERAASAREEAKPKEEPKSAVSQPIGSDPAARPLPGDWITHTVAQGETLFSIAKAYDAKVDNLITWNSLSSNNLTIGQKLKVGREPDSKVPVVTSSVPIVINNQRAEGQLAVPKPEISNPNASTAYKNIKESGLAEVIEGTGNHKKYLVLHRNAPVGTIMRVRNEENDITIFARVVGKLPDTGDNSRLVIKLSKAAYDQLRAVNARFPVEIAY</sequence>
<evidence type="ECO:0000256" key="2">
    <source>
        <dbReference type="SAM" id="SignalP"/>
    </source>
</evidence>
<protein>
    <submittedName>
        <fullName evidence="4">LysM domain-containing protein</fullName>
    </submittedName>
</protein>
<dbReference type="OrthoDB" id="2149800at2"/>
<evidence type="ECO:0000313" key="5">
    <source>
        <dbReference type="Proteomes" id="UP000240708"/>
    </source>
</evidence>
<dbReference type="InterPro" id="IPR036779">
    <property type="entry name" value="LysM_dom_sf"/>
</dbReference>
<keyword evidence="2" id="KW-0732">Signal</keyword>
<dbReference type="Proteomes" id="UP000240708">
    <property type="component" value="Unassembled WGS sequence"/>
</dbReference>
<dbReference type="GO" id="GO:0008932">
    <property type="term" value="F:lytic endotransglycosylase activity"/>
    <property type="evidence" value="ECO:0007669"/>
    <property type="project" value="TreeGrafter"/>
</dbReference>
<name>A0A2P8E3A7_9BACT</name>
<dbReference type="PANTHER" id="PTHR33734">
    <property type="entry name" value="LYSM DOMAIN-CONTAINING GPI-ANCHORED PROTEIN 2"/>
    <property type="match status" value="1"/>
</dbReference>
<dbReference type="SMART" id="SM00257">
    <property type="entry name" value="LysM"/>
    <property type="match status" value="3"/>
</dbReference>
<evidence type="ECO:0000256" key="1">
    <source>
        <dbReference type="SAM" id="MobiDB-lite"/>
    </source>
</evidence>
<feature type="chain" id="PRO_5015156588" evidence="2">
    <location>
        <begin position="20"/>
        <end position="386"/>
    </location>
</feature>
<dbReference type="AlphaFoldDB" id="A0A2P8E3A7"/>